<keyword evidence="2" id="KW-1185">Reference proteome</keyword>
<dbReference type="Gramene" id="Mp3g16260.1">
    <property type="protein sequence ID" value="Mp3g16260.1.cds1"/>
    <property type="gene ID" value="Mp3g16260"/>
</dbReference>
<accession>A0A2R6XRM7</accession>
<protein>
    <submittedName>
        <fullName evidence="1">Uncharacterized protein</fullName>
    </submittedName>
</protein>
<sequence length="98" mass="11522">MVLAVFEYPNMQPATQAHILRPAFVWCLFRHLHTWMCKYWQPSNCTFKYAHKGSLYLFLIELYSGHSFVCFNPGNKESLHTRSINYVSCEQQKSLLSS</sequence>
<dbReference type="AlphaFoldDB" id="A0A2R6XRM7"/>
<gene>
    <name evidence="1" type="ORF">MARPO_0004s0045</name>
</gene>
<evidence type="ECO:0000313" key="1">
    <source>
        <dbReference type="EMBL" id="PTQ48757.1"/>
    </source>
</evidence>
<name>A0A2R6XRM7_MARPO</name>
<evidence type="ECO:0000313" key="2">
    <source>
        <dbReference type="Proteomes" id="UP000244005"/>
    </source>
</evidence>
<organism evidence="1 2">
    <name type="scientific">Marchantia polymorpha</name>
    <name type="common">Common liverwort</name>
    <name type="synonym">Marchantia aquatica</name>
    <dbReference type="NCBI Taxonomy" id="3197"/>
    <lineage>
        <taxon>Eukaryota</taxon>
        <taxon>Viridiplantae</taxon>
        <taxon>Streptophyta</taxon>
        <taxon>Embryophyta</taxon>
        <taxon>Marchantiophyta</taxon>
        <taxon>Marchantiopsida</taxon>
        <taxon>Marchantiidae</taxon>
        <taxon>Marchantiales</taxon>
        <taxon>Marchantiaceae</taxon>
        <taxon>Marchantia</taxon>
    </lineage>
</organism>
<dbReference type="EMBL" id="KZ772676">
    <property type="protein sequence ID" value="PTQ48757.1"/>
    <property type="molecule type" value="Genomic_DNA"/>
</dbReference>
<dbReference type="Proteomes" id="UP000244005">
    <property type="component" value="Unassembled WGS sequence"/>
</dbReference>
<reference evidence="2" key="1">
    <citation type="journal article" date="2017" name="Cell">
        <title>Insights into land plant evolution garnered from the Marchantia polymorpha genome.</title>
        <authorList>
            <person name="Bowman J.L."/>
            <person name="Kohchi T."/>
            <person name="Yamato K.T."/>
            <person name="Jenkins J."/>
            <person name="Shu S."/>
            <person name="Ishizaki K."/>
            <person name="Yamaoka S."/>
            <person name="Nishihama R."/>
            <person name="Nakamura Y."/>
            <person name="Berger F."/>
            <person name="Adam C."/>
            <person name="Aki S.S."/>
            <person name="Althoff F."/>
            <person name="Araki T."/>
            <person name="Arteaga-Vazquez M.A."/>
            <person name="Balasubrmanian S."/>
            <person name="Barry K."/>
            <person name="Bauer D."/>
            <person name="Boehm C.R."/>
            <person name="Briginshaw L."/>
            <person name="Caballero-Perez J."/>
            <person name="Catarino B."/>
            <person name="Chen F."/>
            <person name="Chiyoda S."/>
            <person name="Chovatia M."/>
            <person name="Davies K.M."/>
            <person name="Delmans M."/>
            <person name="Demura T."/>
            <person name="Dierschke T."/>
            <person name="Dolan L."/>
            <person name="Dorantes-Acosta A.E."/>
            <person name="Eklund D.M."/>
            <person name="Florent S.N."/>
            <person name="Flores-Sandoval E."/>
            <person name="Fujiyama A."/>
            <person name="Fukuzawa H."/>
            <person name="Galik B."/>
            <person name="Grimanelli D."/>
            <person name="Grimwood J."/>
            <person name="Grossniklaus U."/>
            <person name="Hamada T."/>
            <person name="Haseloff J."/>
            <person name="Hetherington A.J."/>
            <person name="Higo A."/>
            <person name="Hirakawa Y."/>
            <person name="Hundley H.N."/>
            <person name="Ikeda Y."/>
            <person name="Inoue K."/>
            <person name="Inoue S.I."/>
            <person name="Ishida S."/>
            <person name="Jia Q."/>
            <person name="Kakita M."/>
            <person name="Kanazawa T."/>
            <person name="Kawai Y."/>
            <person name="Kawashima T."/>
            <person name="Kennedy M."/>
            <person name="Kinose K."/>
            <person name="Kinoshita T."/>
            <person name="Kohara Y."/>
            <person name="Koide E."/>
            <person name="Komatsu K."/>
            <person name="Kopischke S."/>
            <person name="Kubo M."/>
            <person name="Kyozuka J."/>
            <person name="Lagercrantz U."/>
            <person name="Lin S.S."/>
            <person name="Lindquist E."/>
            <person name="Lipzen A.M."/>
            <person name="Lu C.W."/>
            <person name="De Luna E."/>
            <person name="Martienssen R.A."/>
            <person name="Minamino N."/>
            <person name="Mizutani M."/>
            <person name="Mizutani M."/>
            <person name="Mochizuki N."/>
            <person name="Monte I."/>
            <person name="Mosher R."/>
            <person name="Nagasaki H."/>
            <person name="Nakagami H."/>
            <person name="Naramoto S."/>
            <person name="Nishitani K."/>
            <person name="Ohtani M."/>
            <person name="Okamoto T."/>
            <person name="Okumura M."/>
            <person name="Phillips J."/>
            <person name="Pollak B."/>
            <person name="Reinders A."/>
            <person name="Rovekamp M."/>
            <person name="Sano R."/>
            <person name="Sawa S."/>
            <person name="Schmid M.W."/>
            <person name="Shirakawa M."/>
            <person name="Solano R."/>
            <person name="Spunde A."/>
            <person name="Suetsugu N."/>
            <person name="Sugano S."/>
            <person name="Sugiyama A."/>
            <person name="Sun R."/>
            <person name="Suzuki Y."/>
            <person name="Takenaka M."/>
            <person name="Takezawa D."/>
            <person name="Tomogane H."/>
            <person name="Tsuzuki M."/>
            <person name="Ueda T."/>
            <person name="Umeda M."/>
            <person name="Ward J.M."/>
            <person name="Watanabe Y."/>
            <person name="Yazaki K."/>
            <person name="Yokoyama R."/>
            <person name="Yoshitake Y."/>
            <person name="Yotsui I."/>
            <person name="Zachgo S."/>
            <person name="Schmutz J."/>
        </authorList>
    </citation>
    <scope>NUCLEOTIDE SEQUENCE [LARGE SCALE GENOMIC DNA]</scope>
    <source>
        <strain evidence="2">Tak-1</strain>
    </source>
</reference>
<proteinExistence type="predicted"/>